<evidence type="ECO:0000313" key="2">
    <source>
        <dbReference type="Proteomes" id="UP000295601"/>
    </source>
</evidence>
<evidence type="ECO:0000313" key="1">
    <source>
        <dbReference type="EMBL" id="TDP89521.1"/>
    </source>
</evidence>
<sequence length="189" mass="20784">MRAENSHRGYGGIIASQSTIRAIWVRAGALFRLSLQDVYDEASMRIREHTPSAQAAAYGATDLLAIQAAADGLLAESQLLAHPDLMVGKAKFIRTHARPRQLRYLDPLTRVEARMLLPTCIAWKSHVDPMRIEESPLLEALMSASEEQQFCRDYGGVHFAVAYGPDTPIWQVGAGARMVTGQDVSLTAH</sequence>
<name>A0A4R6RRQ6_9MICO</name>
<gene>
    <name evidence="1" type="ORF">EDF62_3252</name>
</gene>
<dbReference type="Proteomes" id="UP000295601">
    <property type="component" value="Unassembled WGS sequence"/>
</dbReference>
<keyword evidence="2" id="KW-1185">Reference proteome</keyword>
<reference evidence="1 2" key="1">
    <citation type="submission" date="2019-03" db="EMBL/GenBank/DDBJ databases">
        <title>Genomic analyses of the natural microbiome of Caenorhabditis elegans.</title>
        <authorList>
            <person name="Samuel B."/>
        </authorList>
    </citation>
    <scope>NUCLEOTIDE SEQUENCE [LARGE SCALE GENOMIC DNA]</scope>
    <source>
        <strain evidence="1 2">JUb18</strain>
    </source>
</reference>
<dbReference type="EMBL" id="SNYA01000009">
    <property type="protein sequence ID" value="TDP89521.1"/>
    <property type="molecule type" value="Genomic_DNA"/>
</dbReference>
<comment type="caution">
    <text evidence="1">The sequence shown here is derived from an EMBL/GenBank/DDBJ whole genome shotgun (WGS) entry which is preliminary data.</text>
</comment>
<organism evidence="1 2">
    <name type="scientific">Leucobacter luti</name>
    <dbReference type="NCBI Taxonomy" id="340320"/>
    <lineage>
        <taxon>Bacteria</taxon>
        <taxon>Bacillati</taxon>
        <taxon>Actinomycetota</taxon>
        <taxon>Actinomycetes</taxon>
        <taxon>Micrococcales</taxon>
        <taxon>Microbacteriaceae</taxon>
        <taxon>Leucobacter</taxon>
    </lineage>
</organism>
<dbReference type="AlphaFoldDB" id="A0A4R6RRQ6"/>
<proteinExistence type="predicted"/>
<protein>
    <submittedName>
        <fullName evidence="1">Uncharacterized protein</fullName>
    </submittedName>
</protein>
<accession>A0A4R6RRQ6</accession>